<dbReference type="InterPro" id="IPR035952">
    <property type="entry name" value="Rhomboid-like_sf"/>
</dbReference>
<comment type="subcellular location">
    <subcellularLocation>
        <location evidence="1">Membrane</location>
        <topology evidence="1">Multi-pass membrane protein</topology>
    </subcellularLocation>
</comment>
<dbReference type="RefSeq" id="WP_380799817.1">
    <property type="nucleotide sequence ID" value="NZ_JBHUIV010000003.1"/>
</dbReference>
<organism evidence="11 12">
    <name type="scientific">Shivajiella indica</name>
    <dbReference type="NCBI Taxonomy" id="872115"/>
    <lineage>
        <taxon>Bacteria</taxon>
        <taxon>Pseudomonadati</taxon>
        <taxon>Bacteroidota</taxon>
        <taxon>Cytophagia</taxon>
        <taxon>Cytophagales</taxon>
        <taxon>Cyclobacteriaceae</taxon>
        <taxon>Shivajiella</taxon>
    </lineage>
</organism>
<dbReference type="EC" id="3.4.21.105" evidence="11"/>
<keyword evidence="3 8" id="KW-0812">Transmembrane</keyword>
<dbReference type="InterPro" id="IPR050925">
    <property type="entry name" value="Rhomboid_protease_S54"/>
</dbReference>
<keyword evidence="5 8" id="KW-1133">Transmembrane helix</keyword>
<reference evidence="12" key="1">
    <citation type="journal article" date="2019" name="Int. J. Syst. Evol. Microbiol.">
        <title>The Global Catalogue of Microorganisms (GCM) 10K type strain sequencing project: providing services to taxonomists for standard genome sequencing and annotation.</title>
        <authorList>
            <consortium name="The Broad Institute Genomics Platform"/>
            <consortium name="The Broad Institute Genome Sequencing Center for Infectious Disease"/>
            <person name="Wu L."/>
            <person name="Ma J."/>
        </authorList>
    </citation>
    <scope>NUCLEOTIDE SEQUENCE [LARGE SCALE GENOMIC DNA]</scope>
    <source>
        <strain evidence="12">KCTC 19812</strain>
    </source>
</reference>
<evidence type="ECO:0000256" key="5">
    <source>
        <dbReference type="ARBA" id="ARBA00022989"/>
    </source>
</evidence>
<keyword evidence="6 8" id="KW-0472">Membrane</keyword>
<keyword evidence="12" id="KW-1185">Reference proteome</keyword>
<dbReference type="PANTHER" id="PTHR43731">
    <property type="entry name" value="RHOMBOID PROTEASE"/>
    <property type="match status" value="1"/>
</dbReference>
<evidence type="ECO:0000313" key="12">
    <source>
        <dbReference type="Proteomes" id="UP001597414"/>
    </source>
</evidence>
<feature type="transmembrane region" description="Helical" evidence="8">
    <location>
        <begin position="112"/>
        <end position="131"/>
    </location>
</feature>
<feature type="domain" description="DUF6576" evidence="10">
    <location>
        <begin position="277"/>
        <end position="310"/>
    </location>
</feature>
<comment type="similarity">
    <text evidence="2">Belongs to the peptidase S54 family.</text>
</comment>
<comment type="caution">
    <text evidence="11">The sequence shown here is derived from an EMBL/GenBank/DDBJ whole genome shotgun (WGS) entry which is preliminary data.</text>
</comment>
<dbReference type="InterPro" id="IPR022764">
    <property type="entry name" value="Peptidase_S54_rhomboid_dom"/>
</dbReference>
<accession>A0ABW5B300</accession>
<name>A0ABW5B300_9BACT</name>
<dbReference type="EMBL" id="JBHUIV010000003">
    <property type="protein sequence ID" value="MFD2200217.1"/>
    <property type="molecule type" value="Genomic_DNA"/>
</dbReference>
<dbReference type="GO" id="GO:0006508">
    <property type="term" value="P:proteolysis"/>
    <property type="evidence" value="ECO:0007669"/>
    <property type="project" value="UniProtKB-KW"/>
</dbReference>
<dbReference type="SUPFAM" id="SSF144091">
    <property type="entry name" value="Rhomboid-like"/>
    <property type="match status" value="1"/>
</dbReference>
<protein>
    <submittedName>
        <fullName evidence="11">Rhomboid family intramembrane serine protease</fullName>
        <ecNumber evidence="11">3.4.21.105</ecNumber>
    </submittedName>
</protein>
<dbReference type="InterPro" id="IPR046483">
    <property type="entry name" value="DUF6576"/>
</dbReference>
<evidence type="ECO:0000256" key="2">
    <source>
        <dbReference type="ARBA" id="ARBA00009045"/>
    </source>
</evidence>
<dbReference type="GO" id="GO:0008233">
    <property type="term" value="F:peptidase activity"/>
    <property type="evidence" value="ECO:0007669"/>
    <property type="project" value="UniProtKB-KW"/>
</dbReference>
<evidence type="ECO:0000256" key="8">
    <source>
        <dbReference type="SAM" id="Phobius"/>
    </source>
</evidence>
<evidence type="ECO:0000259" key="9">
    <source>
        <dbReference type="Pfam" id="PF01694"/>
    </source>
</evidence>
<keyword evidence="4 11" id="KW-0378">Hydrolase</keyword>
<feature type="compositionally biased region" description="Low complexity" evidence="7">
    <location>
        <begin position="258"/>
        <end position="277"/>
    </location>
</feature>
<feature type="transmembrane region" description="Helical" evidence="8">
    <location>
        <begin position="143"/>
        <end position="161"/>
    </location>
</feature>
<evidence type="ECO:0000259" key="10">
    <source>
        <dbReference type="Pfam" id="PF20216"/>
    </source>
</evidence>
<feature type="transmembrane region" description="Helical" evidence="8">
    <location>
        <begin position="83"/>
        <end position="100"/>
    </location>
</feature>
<dbReference type="Pfam" id="PF20216">
    <property type="entry name" value="DUF6576"/>
    <property type="match status" value="1"/>
</dbReference>
<sequence length="310" mass="34726">MYGGFWDNLRNAFRQNNNSLYKILAINIIVFFAMVVLRVIFTFSGAGKIYEAFRSYLMMPADISSYLVQPWSVMTYMFFHEGIFHILFNLLFLYWFGLLVHEYLGSRKLTNLYILGGIAGALLYVLMYNISPYFSDVLPVAKMLGASAGVYAVVVGAATLAPNTTFHLILLGPVKIKYIAIFYVIIAFVNSAGSNAGGELAHLGGAALGYFYIMQLKKGNDWGRPVQVIGQFFERLFTKRPSVRVSYRRKKTYTSAEGFSTGGSSTKPTSSTGSSPSQEEIDQILDKIAEKGYDGLTKEEKRKLFEFSKK</sequence>
<dbReference type="Proteomes" id="UP001597414">
    <property type="component" value="Unassembled WGS sequence"/>
</dbReference>
<dbReference type="Gene3D" id="1.20.1540.10">
    <property type="entry name" value="Rhomboid-like"/>
    <property type="match status" value="1"/>
</dbReference>
<evidence type="ECO:0000256" key="4">
    <source>
        <dbReference type="ARBA" id="ARBA00022801"/>
    </source>
</evidence>
<evidence type="ECO:0000256" key="6">
    <source>
        <dbReference type="ARBA" id="ARBA00023136"/>
    </source>
</evidence>
<evidence type="ECO:0000256" key="3">
    <source>
        <dbReference type="ARBA" id="ARBA00022692"/>
    </source>
</evidence>
<proteinExistence type="inferred from homology"/>
<dbReference type="Pfam" id="PF01694">
    <property type="entry name" value="Rhomboid"/>
    <property type="match status" value="1"/>
</dbReference>
<evidence type="ECO:0000256" key="7">
    <source>
        <dbReference type="SAM" id="MobiDB-lite"/>
    </source>
</evidence>
<dbReference type="PANTHER" id="PTHR43731:SF14">
    <property type="entry name" value="PRESENILIN-ASSOCIATED RHOMBOID-LIKE PROTEIN, MITOCHONDRIAL"/>
    <property type="match status" value="1"/>
</dbReference>
<feature type="region of interest" description="Disordered" evidence="7">
    <location>
        <begin position="256"/>
        <end position="281"/>
    </location>
</feature>
<gene>
    <name evidence="11" type="ORF">ACFSKV_01480</name>
</gene>
<feature type="transmembrane region" description="Helical" evidence="8">
    <location>
        <begin position="168"/>
        <end position="190"/>
    </location>
</feature>
<evidence type="ECO:0000313" key="11">
    <source>
        <dbReference type="EMBL" id="MFD2200217.1"/>
    </source>
</evidence>
<feature type="transmembrane region" description="Helical" evidence="8">
    <location>
        <begin position="20"/>
        <end position="41"/>
    </location>
</feature>
<feature type="domain" description="Peptidase S54 rhomboid" evidence="9">
    <location>
        <begin position="69"/>
        <end position="214"/>
    </location>
</feature>
<keyword evidence="11" id="KW-0645">Protease</keyword>
<evidence type="ECO:0000256" key="1">
    <source>
        <dbReference type="ARBA" id="ARBA00004141"/>
    </source>
</evidence>